<dbReference type="Pfam" id="PF02537">
    <property type="entry name" value="CRCB"/>
    <property type="match status" value="1"/>
</dbReference>
<comment type="caution">
    <text evidence="11">The sequence shown here is derived from an EMBL/GenBank/DDBJ whole genome shotgun (WGS) entry which is preliminary data.</text>
</comment>
<protein>
    <recommendedName>
        <fullName evidence="10">Fluoride-specific ion channel FluC</fullName>
    </recommendedName>
</protein>
<evidence type="ECO:0000256" key="6">
    <source>
        <dbReference type="ARBA" id="ARBA00023303"/>
    </source>
</evidence>
<feature type="transmembrane region" description="Helical" evidence="10">
    <location>
        <begin position="32"/>
        <end position="51"/>
    </location>
</feature>
<keyword evidence="10" id="KW-0479">Metal-binding</keyword>
<keyword evidence="4 10" id="KW-1133">Transmembrane helix</keyword>
<dbReference type="GO" id="GO:0046872">
    <property type="term" value="F:metal ion binding"/>
    <property type="evidence" value="ECO:0007669"/>
    <property type="project" value="UniProtKB-KW"/>
</dbReference>
<dbReference type="PANTHER" id="PTHR28259">
    <property type="entry name" value="FLUORIDE EXPORT PROTEIN 1-RELATED"/>
    <property type="match status" value="1"/>
</dbReference>
<evidence type="ECO:0000313" key="11">
    <source>
        <dbReference type="EMBL" id="NNH69512.1"/>
    </source>
</evidence>
<feature type="binding site" evidence="10">
    <location>
        <position position="69"/>
    </location>
    <ligand>
        <name>Na(+)</name>
        <dbReference type="ChEBI" id="CHEBI:29101"/>
        <note>structural</note>
    </ligand>
</feature>
<dbReference type="NCBIfam" id="TIGR00494">
    <property type="entry name" value="crcB"/>
    <property type="match status" value="1"/>
</dbReference>
<reference evidence="11 12" key="1">
    <citation type="submission" date="2020-05" db="EMBL/GenBank/DDBJ databases">
        <title>MicrobeNet Type strains.</title>
        <authorList>
            <person name="Nicholson A.C."/>
        </authorList>
    </citation>
    <scope>NUCLEOTIDE SEQUENCE [LARGE SCALE GENOMIC DNA]</scope>
    <source>
        <strain evidence="11 12">JCM 3224</strain>
    </source>
</reference>
<dbReference type="EMBL" id="JABELX010000003">
    <property type="protein sequence ID" value="NNH69512.1"/>
    <property type="molecule type" value="Genomic_DNA"/>
</dbReference>
<comment type="catalytic activity">
    <reaction evidence="8">
        <text>fluoride(in) = fluoride(out)</text>
        <dbReference type="Rhea" id="RHEA:76159"/>
        <dbReference type="ChEBI" id="CHEBI:17051"/>
    </reaction>
    <physiologicalReaction direction="left-to-right" evidence="8">
        <dbReference type="Rhea" id="RHEA:76160"/>
    </physiologicalReaction>
</comment>
<keyword evidence="10" id="KW-0406">Ion transport</keyword>
<feature type="binding site" evidence="10">
    <location>
        <position position="72"/>
    </location>
    <ligand>
        <name>Na(+)</name>
        <dbReference type="ChEBI" id="CHEBI:29101"/>
        <note>structural</note>
    </ligand>
</feature>
<evidence type="ECO:0000256" key="9">
    <source>
        <dbReference type="ARBA" id="ARBA00049940"/>
    </source>
</evidence>
<evidence type="ECO:0000256" key="3">
    <source>
        <dbReference type="ARBA" id="ARBA00022692"/>
    </source>
</evidence>
<feature type="transmembrane region" description="Helical" evidence="10">
    <location>
        <begin position="58"/>
        <end position="77"/>
    </location>
</feature>
<dbReference type="GO" id="GO:0005886">
    <property type="term" value="C:plasma membrane"/>
    <property type="evidence" value="ECO:0007669"/>
    <property type="project" value="UniProtKB-SubCell"/>
</dbReference>
<dbReference type="Proteomes" id="UP000586827">
    <property type="component" value="Unassembled WGS sequence"/>
</dbReference>
<dbReference type="GO" id="GO:0140114">
    <property type="term" value="P:cellular detoxification of fluoride"/>
    <property type="evidence" value="ECO:0007669"/>
    <property type="project" value="UniProtKB-UniRule"/>
</dbReference>
<comment type="subcellular location">
    <subcellularLocation>
        <location evidence="1 10">Cell membrane</location>
        <topology evidence="1 10">Multi-pass membrane protein</topology>
    </subcellularLocation>
</comment>
<comment type="activity regulation">
    <text evidence="10">Na(+) is not transported, but it plays an essential structural role and its presence is essential for fluoride channel function.</text>
</comment>
<keyword evidence="10" id="KW-0915">Sodium</keyword>
<keyword evidence="3 10" id="KW-0812">Transmembrane</keyword>
<name>A0A849BSA5_9NOCA</name>
<keyword evidence="12" id="KW-1185">Reference proteome</keyword>
<evidence type="ECO:0000256" key="4">
    <source>
        <dbReference type="ARBA" id="ARBA00022989"/>
    </source>
</evidence>
<evidence type="ECO:0000256" key="10">
    <source>
        <dbReference type="HAMAP-Rule" id="MF_00454"/>
    </source>
</evidence>
<dbReference type="PANTHER" id="PTHR28259:SF1">
    <property type="entry name" value="FLUORIDE EXPORT PROTEIN 1-RELATED"/>
    <property type="match status" value="1"/>
</dbReference>
<feature type="transmembrane region" description="Helical" evidence="10">
    <location>
        <begin position="89"/>
        <end position="110"/>
    </location>
</feature>
<evidence type="ECO:0000256" key="8">
    <source>
        <dbReference type="ARBA" id="ARBA00035585"/>
    </source>
</evidence>
<sequence length="127" mass="12733">MTVLLVALGGMVGAPARYLADRAMARRFGSVFPLGTLVVNVTGSAILGVLIGSGANHWLLAAAGTGFCGALTTFSTFGYETVRLAEEGAFSYAVANVVIGVAASLAAAFIGASAAQCLSETALWVSS</sequence>
<dbReference type="RefSeq" id="WP_084521910.1">
    <property type="nucleotide sequence ID" value="NZ_JABELX010000003.1"/>
</dbReference>
<organism evidence="11 12">
    <name type="scientific">Nocardia uniformis</name>
    <dbReference type="NCBI Taxonomy" id="53432"/>
    <lineage>
        <taxon>Bacteria</taxon>
        <taxon>Bacillati</taxon>
        <taxon>Actinomycetota</taxon>
        <taxon>Actinomycetes</taxon>
        <taxon>Mycobacteriales</taxon>
        <taxon>Nocardiaceae</taxon>
        <taxon>Nocardia</taxon>
    </lineage>
</organism>
<keyword evidence="5 10" id="KW-0472">Membrane</keyword>
<dbReference type="HAMAP" id="MF_00454">
    <property type="entry name" value="FluC"/>
    <property type="match status" value="1"/>
</dbReference>
<gene>
    <name evidence="10 11" type="primary">crcB</name>
    <name evidence="10" type="synonym">fluC</name>
    <name evidence="11" type="ORF">HLB23_06460</name>
</gene>
<evidence type="ECO:0000313" key="12">
    <source>
        <dbReference type="Proteomes" id="UP000586827"/>
    </source>
</evidence>
<keyword evidence="2 10" id="KW-1003">Cell membrane</keyword>
<accession>A0A849BSA5</accession>
<evidence type="ECO:0000256" key="1">
    <source>
        <dbReference type="ARBA" id="ARBA00004651"/>
    </source>
</evidence>
<dbReference type="GO" id="GO:0062054">
    <property type="term" value="F:fluoride channel activity"/>
    <property type="evidence" value="ECO:0007669"/>
    <property type="project" value="UniProtKB-UniRule"/>
</dbReference>
<evidence type="ECO:0000256" key="2">
    <source>
        <dbReference type="ARBA" id="ARBA00022475"/>
    </source>
</evidence>
<proteinExistence type="inferred from homology"/>
<evidence type="ECO:0000256" key="7">
    <source>
        <dbReference type="ARBA" id="ARBA00035120"/>
    </source>
</evidence>
<evidence type="ECO:0000256" key="5">
    <source>
        <dbReference type="ARBA" id="ARBA00023136"/>
    </source>
</evidence>
<dbReference type="InterPro" id="IPR003691">
    <property type="entry name" value="FluC"/>
</dbReference>
<comment type="similarity">
    <text evidence="7 10">Belongs to the fluoride channel Fluc/FEX (TC 1.A.43) family.</text>
</comment>
<keyword evidence="6 10" id="KW-0407">Ion channel</keyword>
<dbReference type="AlphaFoldDB" id="A0A849BSA5"/>
<comment type="function">
    <text evidence="9 10">Fluoride-specific ion channel. Important for reducing fluoride concentration in the cell, thus reducing its toxicity.</text>
</comment>
<keyword evidence="10" id="KW-0813">Transport</keyword>